<reference evidence="7" key="1">
    <citation type="submission" date="2018-05" db="EMBL/GenBank/DDBJ databases">
        <authorList>
            <person name="Lanie J.A."/>
            <person name="Ng W.-L."/>
            <person name="Kazmierczak K.M."/>
            <person name="Andrzejewski T.M."/>
            <person name="Davidsen T.M."/>
            <person name="Wayne K.J."/>
            <person name="Tettelin H."/>
            <person name="Glass J.I."/>
            <person name="Rusch D."/>
            <person name="Podicherti R."/>
            <person name="Tsui H.-C.T."/>
            <person name="Winkler M.E."/>
        </authorList>
    </citation>
    <scope>NUCLEOTIDE SEQUENCE</scope>
</reference>
<name>A0A382SNN4_9ZZZZ</name>
<dbReference type="PANTHER" id="PTHR30612">
    <property type="entry name" value="SECA INNER MEMBRANE COMPONENT OF SEC PROTEIN SECRETION SYSTEM"/>
    <property type="match status" value="1"/>
</dbReference>
<dbReference type="InterPro" id="IPR011116">
    <property type="entry name" value="SecA_Wing/Scaffold"/>
</dbReference>
<dbReference type="GO" id="GO:0006886">
    <property type="term" value="P:intracellular protein transport"/>
    <property type="evidence" value="ECO:0007669"/>
    <property type="project" value="InterPro"/>
</dbReference>
<feature type="non-terminal residue" evidence="7">
    <location>
        <position position="1"/>
    </location>
</feature>
<dbReference type="Gene3D" id="1.10.3060.10">
    <property type="entry name" value="Helical scaffold and wing domains of SecA"/>
    <property type="match status" value="1"/>
</dbReference>
<evidence type="ECO:0000259" key="6">
    <source>
        <dbReference type="Pfam" id="PF07516"/>
    </source>
</evidence>
<dbReference type="Pfam" id="PF07516">
    <property type="entry name" value="SecA_SW"/>
    <property type="match status" value="1"/>
</dbReference>
<keyword evidence="3" id="KW-0479">Metal-binding</keyword>
<dbReference type="SUPFAM" id="SSF81886">
    <property type="entry name" value="Helical scaffold and wing domains of SecA"/>
    <property type="match status" value="1"/>
</dbReference>
<dbReference type="GO" id="GO:0031522">
    <property type="term" value="C:cell envelope Sec protein transport complex"/>
    <property type="evidence" value="ECO:0007669"/>
    <property type="project" value="TreeGrafter"/>
</dbReference>
<dbReference type="EMBL" id="UINC01130236">
    <property type="protein sequence ID" value="SVD11172.1"/>
    <property type="molecule type" value="Genomic_DNA"/>
</dbReference>
<dbReference type="GO" id="GO:0005524">
    <property type="term" value="F:ATP binding"/>
    <property type="evidence" value="ECO:0007669"/>
    <property type="project" value="InterPro"/>
</dbReference>
<dbReference type="PANTHER" id="PTHR30612:SF0">
    <property type="entry name" value="CHLOROPLAST PROTEIN-TRANSPORTING ATPASE"/>
    <property type="match status" value="1"/>
</dbReference>
<dbReference type="AlphaFoldDB" id="A0A382SNN4"/>
<protein>
    <recommendedName>
        <fullName evidence="6">SecA Wing/Scaffold domain-containing protein</fullName>
    </recommendedName>
</protein>
<evidence type="ECO:0000256" key="3">
    <source>
        <dbReference type="ARBA" id="ARBA00022723"/>
    </source>
</evidence>
<proteinExistence type="predicted"/>
<feature type="compositionally biased region" description="Polar residues" evidence="5">
    <location>
        <begin position="131"/>
        <end position="150"/>
    </location>
</feature>
<keyword evidence="4" id="KW-0862">Zinc</keyword>
<evidence type="ECO:0000256" key="1">
    <source>
        <dbReference type="ARBA" id="ARBA00001947"/>
    </source>
</evidence>
<gene>
    <name evidence="7" type="ORF">METZ01_LOCUS364026</name>
</gene>
<comment type="cofactor">
    <cofactor evidence="1">
        <name>Zn(2+)</name>
        <dbReference type="ChEBI" id="CHEBI:29105"/>
    </cofactor>
</comment>
<evidence type="ECO:0000256" key="5">
    <source>
        <dbReference type="SAM" id="MobiDB-lite"/>
    </source>
</evidence>
<feature type="domain" description="SecA Wing/Scaffold" evidence="6">
    <location>
        <begin position="12"/>
        <end position="111"/>
    </location>
</feature>
<dbReference type="Pfam" id="PF02810">
    <property type="entry name" value="SEC-C"/>
    <property type="match status" value="1"/>
</dbReference>
<organism evidence="7">
    <name type="scientific">marine metagenome</name>
    <dbReference type="NCBI Taxonomy" id="408172"/>
    <lineage>
        <taxon>unclassified sequences</taxon>
        <taxon>metagenomes</taxon>
        <taxon>ecological metagenomes</taxon>
    </lineage>
</organism>
<dbReference type="GO" id="GO:0017038">
    <property type="term" value="P:protein import"/>
    <property type="evidence" value="ECO:0007669"/>
    <property type="project" value="InterPro"/>
</dbReference>
<keyword evidence="2" id="KW-0963">Cytoplasm</keyword>
<evidence type="ECO:0000256" key="4">
    <source>
        <dbReference type="ARBA" id="ARBA00022833"/>
    </source>
</evidence>
<dbReference type="GO" id="GO:0046872">
    <property type="term" value="F:metal ion binding"/>
    <property type="evidence" value="ECO:0007669"/>
    <property type="project" value="UniProtKB-KW"/>
</dbReference>
<evidence type="ECO:0000313" key="7">
    <source>
        <dbReference type="EMBL" id="SVD11172.1"/>
    </source>
</evidence>
<feature type="compositionally biased region" description="Basic and acidic residues" evidence="5">
    <location>
        <begin position="116"/>
        <end position="130"/>
    </location>
</feature>
<sequence length="176" mass="20059">DVPIQKCIDEGLDVDEILKFVLQGLASSHDVKEEAVGSETMRTFEKAVMLRALDHHWKEHLALMDHLRQSVNLRGYAQKNPVQEYKRESFSMFTLLLETINVEMIKALCSVSIEQKQRPADEHTPAEKTQTEQPSQQQTKPASRPENIQQPKRAKKVGRNEPCPCGSGKKYKHCHG</sequence>
<dbReference type="GO" id="GO:0043952">
    <property type="term" value="P:protein transport by the Sec complex"/>
    <property type="evidence" value="ECO:0007669"/>
    <property type="project" value="TreeGrafter"/>
</dbReference>
<evidence type="ECO:0000256" key="2">
    <source>
        <dbReference type="ARBA" id="ARBA00022490"/>
    </source>
</evidence>
<feature type="region of interest" description="Disordered" evidence="5">
    <location>
        <begin position="116"/>
        <end position="176"/>
    </location>
</feature>
<dbReference type="InterPro" id="IPR036266">
    <property type="entry name" value="SecA_Wing/Scaffold_sf"/>
</dbReference>
<dbReference type="InterPro" id="IPR000185">
    <property type="entry name" value="SecA"/>
</dbReference>
<dbReference type="GO" id="GO:0005886">
    <property type="term" value="C:plasma membrane"/>
    <property type="evidence" value="ECO:0007669"/>
    <property type="project" value="TreeGrafter"/>
</dbReference>
<dbReference type="GO" id="GO:0006605">
    <property type="term" value="P:protein targeting"/>
    <property type="evidence" value="ECO:0007669"/>
    <property type="project" value="InterPro"/>
</dbReference>
<dbReference type="InterPro" id="IPR004027">
    <property type="entry name" value="SEC_C_motif"/>
</dbReference>
<accession>A0A382SNN4</accession>
<dbReference type="GO" id="GO:0005829">
    <property type="term" value="C:cytosol"/>
    <property type="evidence" value="ECO:0007669"/>
    <property type="project" value="TreeGrafter"/>
</dbReference>